<evidence type="ECO:0000259" key="6">
    <source>
        <dbReference type="Pfam" id="PF08543"/>
    </source>
</evidence>
<dbReference type="Gene3D" id="3.40.1190.20">
    <property type="match status" value="1"/>
</dbReference>
<sequence length="283" mass="31032">MLRQKRVAAIHDISGFGKCSLTVALPIISATGVECAVVPTAVLSTHTGGFEGFTYRDLTEDIAPIAYHWQSLNLHFDAIYTGFLGSFEQIEIVSKVFDQLRAKDTLIIADPAMADNGELYKIFPKTFPQEMKKLCAKADVIVPNMTEAALMLGEEYQAGPYTKEYIEGLLKRLSDMGPSQIVLTGVHFDDAQLGAATYDKNSDKINYLLANRIDGYYHGTGDVFASVLVGALMNDKDLDTATQIAVDFTVKSIAWTKEAKTDVRFGVNFEASIPSLIQALDLK</sequence>
<feature type="domain" description="Pyridoxamine kinase/Phosphomethylpyrimidine kinase" evidence="6">
    <location>
        <begin position="28"/>
        <end position="256"/>
    </location>
</feature>
<dbReference type="InterPro" id="IPR004625">
    <property type="entry name" value="PyrdxlKinase"/>
</dbReference>
<evidence type="ECO:0000313" key="7">
    <source>
        <dbReference type="EMBL" id="WIW70984.1"/>
    </source>
</evidence>
<dbReference type="PANTHER" id="PTHR10534">
    <property type="entry name" value="PYRIDOXAL KINASE"/>
    <property type="match status" value="1"/>
</dbReference>
<evidence type="ECO:0000256" key="2">
    <source>
        <dbReference type="ARBA" id="ARBA00022679"/>
    </source>
</evidence>
<evidence type="ECO:0000313" key="8">
    <source>
        <dbReference type="Proteomes" id="UP001243623"/>
    </source>
</evidence>
<dbReference type="AlphaFoldDB" id="A0A9Y2EVD8"/>
<organism evidence="7 8">
    <name type="scientific">Selenobaculum gibii</name>
    <dbReference type="NCBI Taxonomy" id="3054208"/>
    <lineage>
        <taxon>Bacteria</taxon>
        <taxon>Bacillati</taxon>
        <taxon>Bacillota</taxon>
        <taxon>Negativicutes</taxon>
        <taxon>Selenomonadales</taxon>
        <taxon>Selenomonadaceae</taxon>
        <taxon>Selenobaculum</taxon>
    </lineage>
</organism>
<evidence type="ECO:0000256" key="4">
    <source>
        <dbReference type="ARBA" id="ARBA00022777"/>
    </source>
</evidence>
<name>A0A9Y2EVD8_9FIRM</name>
<dbReference type="GO" id="GO:0005829">
    <property type="term" value="C:cytosol"/>
    <property type="evidence" value="ECO:0007669"/>
    <property type="project" value="TreeGrafter"/>
</dbReference>
<reference evidence="7" key="1">
    <citation type="submission" date="2023-03" db="EMBL/GenBank/DDBJ databases">
        <title>Selenobaculum gbiensis gen. nov. sp. nov., a new bacterium isolated from the gut microbiota of IBD patient.</title>
        <authorList>
            <person name="Yeo S."/>
            <person name="Park H."/>
            <person name="Huh C.S."/>
        </authorList>
    </citation>
    <scope>NUCLEOTIDE SEQUENCE</scope>
    <source>
        <strain evidence="7">ICN-92133</strain>
    </source>
</reference>
<keyword evidence="5" id="KW-0067">ATP-binding</keyword>
<evidence type="ECO:0000256" key="1">
    <source>
        <dbReference type="ARBA" id="ARBA00012104"/>
    </source>
</evidence>
<dbReference type="RefSeq" id="WP_147667090.1">
    <property type="nucleotide sequence ID" value="NZ_CP120678.1"/>
</dbReference>
<dbReference type="NCBIfam" id="NF005491">
    <property type="entry name" value="PRK07105.1"/>
    <property type="match status" value="1"/>
</dbReference>
<proteinExistence type="predicted"/>
<dbReference type="EC" id="2.7.1.35" evidence="1"/>
<dbReference type="GO" id="GO:0008478">
    <property type="term" value="F:pyridoxal kinase activity"/>
    <property type="evidence" value="ECO:0007669"/>
    <property type="project" value="UniProtKB-EC"/>
</dbReference>
<dbReference type="GO" id="GO:0005524">
    <property type="term" value="F:ATP binding"/>
    <property type="evidence" value="ECO:0007669"/>
    <property type="project" value="UniProtKB-KW"/>
</dbReference>
<dbReference type="KEGG" id="sgbi:P3F81_01280"/>
<evidence type="ECO:0000256" key="5">
    <source>
        <dbReference type="ARBA" id="ARBA00022840"/>
    </source>
</evidence>
<evidence type="ECO:0000256" key="3">
    <source>
        <dbReference type="ARBA" id="ARBA00022741"/>
    </source>
</evidence>
<dbReference type="InterPro" id="IPR029056">
    <property type="entry name" value="Ribokinase-like"/>
</dbReference>
<dbReference type="CDD" id="cd01173">
    <property type="entry name" value="pyridoxal_pyridoxamine_kinase"/>
    <property type="match status" value="1"/>
</dbReference>
<dbReference type="InterPro" id="IPR013749">
    <property type="entry name" value="PM/HMP-P_kinase-1"/>
</dbReference>
<protein>
    <recommendedName>
        <fullName evidence="1">pyridoxal kinase</fullName>
        <ecNumber evidence="1">2.7.1.35</ecNumber>
    </recommendedName>
</protein>
<dbReference type="EMBL" id="CP120678">
    <property type="protein sequence ID" value="WIW70984.1"/>
    <property type="molecule type" value="Genomic_DNA"/>
</dbReference>
<keyword evidence="2 7" id="KW-0808">Transferase</keyword>
<keyword evidence="4 7" id="KW-0418">Kinase</keyword>
<gene>
    <name evidence="7" type="ORF">P3F81_01280</name>
</gene>
<dbReference type="Pfam" id="PF08543">
    <property type="entry name" value="Phos_pyr_kin"/>
    <property type="match status" value="1"/>
</dbReference>
<dbReference type="Proteomes" id="UP001243623">
    <property type="component" value="Chromosome"/>
</dbReference>
<keyword evidence="3" id="KW-0547">Nucleotide-binding</keyword>
<dbReference type="GO" id="GO:0009443">
    <property type="term" value="P:pyridoxal 5'-phosphate salvage"/>
    <property type="evidence" value="ECO:0007669"/>
    <property type="project" value="InterPro"/>
</dbReference>
<keyword evidence="8" id="KW-1185">Reference proteome</keyword>
<accession>A0A9Y2EVD8</accession>
<dbReference type="PANTHER" id="PTHR10534:SF2">
    <property type="entry name" value="PYRIDOXAL KINASE"/>
    <property type="match status" value="1"/>
</dbReference>
<dbReference type="SUPFAM" id="SSF53613">
    <property type="entry name" value="Ribokinase-like"/>
    <property type="match status" value="1"/>
</dbReference>